<dbReference type="Proteomes" id="UP000095788">
    <property type="component" value="Unassembled WGS sequence"/>
</dbReference>
<gene>
    <name evidence="1" type="ORF">ERS852554_03186</name>
</gene>
<accession>A0A174U1P0</accession>
<name>A0A174U1P0_BACUN</name>
<evidence type="ECO:0000313" key="1">
    <source>
        <dbReference type="EMBL" id="CUQ16283.1"/>
    </source>
</evidence>
<evidence type="ECO:0000313" key="2">
    <source>
        <dbReference type="Proteomes" id="UP000095788"/>
    </source>
</evidence>
<organism evidence="1 2">
    <name type="scientific">Bacteroides uniformis</name>
    <dbReference type="NCBI Taxonomy" id="820"/>
    <lineage>
        <taxon>Bacteria</taxon>
        <taxon>Pseudomonadati</taxon>
        <taxon>Bacteroidota</taxon>
        <taxon>Bacteroidia</taxon>
        <taxon>Bacteroidales</taxon>
        <taxon>Bacteroidaceae</taxon>
        <taxon>Bacteroides</taxon>
    </lineage>
</organism>
<reference evidence="1 2" key="1">
    <citation type="submission" date="2015-09" db="EMBL/GenBank/DDBJ databases">
        <authorList>
            <consortium name="Pathogen Informatics"/>
        </authorList>
    </citation>
    <scope>NUCLEOTIDE SEQUENCE [LARGE SCALE GENOMIC DNA]</scope>
    <source>
        <strain evidence="1 2">2789STDY5834942</strain>
    </source>
</reference>
<protein>
    <submittedName>
        <fullName evidence="1">Uncharacterized protein</fullName>
    </submittedName>
</protein>
<dbReference type="AlphaFoldDB" id="A0A174U1P0"/>
<dbReference type="EMBL" id="CZBF01000006">
    <property type="protein sequence ID" value="CUQ16283.1"/>
    <property type="molecule type" value="Genomic_DNA"/>
</dbReference>
<sequence>MFALIKSGKLPNSLLLVDINQKIMSLLIIIGK</sequence>
<proteinExistence type="predicted"/>